<dbReference type="AlphaFoldDB" id="A0A1I8AUL7"/>
<dbReference type="SUPFAM" id="SSF81321">
    <property type="entry name" value="Family A G protein-coupled receptor-like"/>
    <property type="match status" value="1"/>
</dbReference>
<evidence type="ECO:0000313" key="3">
    <source>
        <dbReference type="WBParaSite" id="L893_g9234.t1"/>
    </source>
</evidence>
<keyword evidence="2" id="KW-1185">Reference proteome</keyword>
<proteinExistence type="predicted"/>
<organism evidence="2 3">
    <name type="scientific">Steinernema glaseri</name>
    <dbReference type="NCBI Taxonomy" id="37863"/>
    <lineage>
        <taxon>Eukaryota</taxon>
        <taxon>Metazoa</taxon>
        <taxon>Ecdysozoa</taxon>
        <taxon>Nematoda</taxon>
        <taxon>Chromadorea</taxon>
        <taxon>Rhabditida</taxon>
        <taxon>Tylenchina</taxon>
        <taxon>Panagrolaimomorpha</taxon>
        <taxon>Strongyloidoidea</taxon>
        <taxon>Steinernematidae</taxon>
        <taxon>Steinernema</taxon>
    </lineage>
</organism>
<keyword evidence="1" id="KW-1133">Transmembrane helix</keyword>
<accession>A0A1I8AUL7</accession>
<name>A0A1I8AUL7_9BILA</name>
<dbReference type="WBParaSite" id="L893_g9234.t1">
    <property type="protein sequence ID" value="L893_g9234.t1"/>
    <property type="gene ID" value="L893_g9234"/>
</dbReference>
<feature type="transmembrane region" description="Helical" evidence="1">
    <location>
        <begin position="20"/>
        <end position="40"/>
    </location>
</feature>
<feature type="transmembrane region" description="Helical" evidence="1">
    <location>
        <begin position="297"/>
        <end position="318"/>
    </location>
</feature>
<keyword evidence="1" id="KW-0472">Membrane</keyword>
<sequence length="344" mass="39620">MSQNVTSGTTSVVDPSLLKLQGVLFIIIITLSLPLNLRILHIFVSRPVYRNLECYRIMVNIGIVQCLLAPGMFFQGVMKCLQYDAFNLATIMVKSISPLSRTEAIMELVLAMNRLKIICQLRYPSFVHTYDPFNLAAIMVKSISPLSRTEAIMELVLAMNRLKIMCQLRYPSFLHTILLIVAWIFLITATASYFVFEQWYTVTASPDKIFPYYDQSKPLTPVIRRTSTYILVVTGSLTVIVYAVIISYVCYVRHKTRQSYTSYKDKHVLVYAGVRFIIDTISALCLLYRPFSDDPLWEFFISFLYPTNYLTLPPLLYLSMHSKVRQEFFAWKKSLVPVSVSRIK</sequence>
<evidence type="ECO:0000256" key="1">
    <source>
        <dbReference type="SAM" id="Phobius"/>
    </source>
</evidence>
<keyword evidence="1" id="KW-0812">Transmembrane</keyword>
<dbReference type="Proteomes" id="UP000095287">
    <property type="component" value="Unplaced"/>
</dbReference>
<feature type="transmembrane region" description="Helical" evidence="1">
    <location>
        <begin position="272"/>
        <end position="291"/>
    </location>
</feature>
<feature type="transmembrane region" description="Helical" evidence="1">
    <location>
        <begin position="173"/>
        <end position="196"/>
    </location>
</feature>
<evidence type="ECO:0000313" key="2">
    <source>
        <dbReference type="Proteomes" id="UP000095287"/>
    </source>
</evidence>
<reference evidence="3" key="1">
    <citation type="submission" date="2016-11" db="UniProtKB">
        <authorList>
            <consortium name="WormBaseParasite"/>
        </authorList>
    </citation>
    <scope>IDENTIFICATION</scope>
</reference>
<feature type="transmembrane region" description="Helical" evidence="1">
    <location>
        <begin position="229"/>
        <end position="251"/>
    </location>
</feature>
<protein>
    <submittedName>
        <fullName evidence="3">G_PROTEIN_RECEP_F1_2 domain-containing protein</fullName>
    </submittedName>
</protein>